<proteinExistence type="predicted"/>
<organism evidence="1 2">
    <name type="scientific">Chungangia koreensis</name>
    <dbReference type="NCBI Taxonomy" id="752657"/>
    <lineage>
        <taxon>Bacteria</taxon>
        <taxon>Bacillati</taxon>
        <taxon>Bacillota</taxon>
        <taxon>Bacilli</taxon>
        <taxon>Lactobacillales</taxon>
        <taxon>Chungangia</taxon>
    </lineage>
</organism>
<keyword evidence="2" id="KW-1185">Reference proteome</keyword>
<dbReference type="NCBIfam" id="NF005250">
    <property type="entry name" value="PRK06761.1"/>
    <property type="match status" value="1"/>
</dbReference>
<evidence type="ECO:0008006" key="3">
    <source>
        <dbReference type="Google" id="ProtNLM"/>
    </source>
</evidence>
<gene>
    <name evidence="1" type="ORF">ACFOZY_14445</name>
</gene>
<dbReference type="Gene3D" id="3.40.50.300">
    <property type="entry name" value="P-loop containing nucleotide triphosphate hydrolases"/>
    <property type="match status" value="1"/>
</dbReference>
<evidence type="ECO:0000313" key="1">
    <source>
        <dbReference type="EMBL" id="MFC4411624.1"/>
    </source>
</evidence>
<dbReference type="Proteomes" id="UP001595817">
    <property type="component" value="Unassembled WGS sequence"/>
</dbReference>
<evidence type="ECO:0000313" key="2">
    <source>
        <dbReference type="Proteomes" id="UP001595817"/>
    </source>
</evidence>
<protein>
    <recommendedName>
        <fullName evidence="3">Thymidylate kinase</fullName>
    </recommendedName>
</protein>
<name>A0ABV8X9C8_9LACT</name>
<comment type="caution">
    <text evidence="1">The sequence shown here is derived from an EMBL/GenBank/DDBJ whole genome shotgun (WGS) entry which is preliminary data.</text>
</comment>
<dbReference type="InterPro" id="IPR027417">
    <property type="entry name" value="P-loop_NTPase"/>
</dbReference>
<dbReference type="RefSeq" id="WP_378156767.1">
    <property type="nucleotide sequence ID" value="NZ_JBHSEC010000020.1"/>
</dbReference>
<sequence length="275" mass="32102">MRKLILVEGLPGSGKTTTAQLIADQYKEKDYDVRLFLEGNTRHPADYDAVSYFTSKEFEHFIGQYSSLARQIEQHAEERPDGMIVRWAHLKQDIGDQFELVRDELLPRDIYELPLDLHMELMVDSYERFVDQAMVEDALYIFECCFIQNPVTIGLIKYDATEEVITSYVERLAKIIERLDPLLIYVEQDDIRKSFTKAFHERPKEWAEGFVNYYNNQGYGKTIGAEGYEGTLSVLQTRSDLENRIFEQLPMEKLRINNSAFNMNGIKETLKKILD</sequence>
<dbReference type="SUPFAM" id="SSF52540">
    <property type="entry name" value="P-loop containing nucleoside triphosphate hydrolases"/>
    <property type="match status" value="1"/>
</dbReference>
<dbReference type="EMBL" id="JBHSEC010000020">
    <property type="protein sequence ID" value="MFC4411624.1"/>
    <property type="molecule type" value="Genomic_DNA"/>
</dbReference>
<reference evidence="2" key="1">
    <citation type="journal article" date="2019" name="Int. J. Syst. Evol. Microbiol.">
        <title>The Global Catalogue of Microorganisms (GCM) 10K type strain sequencing project: providing services to taxonomists for standard genome sequencing and annotation.</title>
        <authorList>
            <consortium name="The Broad Institute Genomics Platform"/>
            <consortium name="The Broad Institute Genome Sequencing Center for Infectious Disease"/>
            <person name="Wu L."/>
            <person name="Ma J."/>
        </authorList>
    </citation>
    <scope>NUCLEOTIDE SEQUENCE [LARGE SCALE GENOMIC DNA]</scope>
    <source>
        <strain evidence="2">CCUG 59778</strain>
    </source>
</reference>
<accession>A0ABV8X9C8</accession>